<dbReference type="PANTHER" id="PTHR36307:SF1">
    <property type="entry name" value="FLAGELLA BASAL BODY P-RING FORMATION PROTEIN FLGA"/>
    <property type="match status" value="1"/>
</dbReference>
<feature type="domain" description="Flagella basal body P-ring formation protein FlgA SAF" evidence="1">
    <location>
        <begin position="130"/>
        <end position="251"/>
    </location>
</feature>
<reference evidence="2 3" key="1">
    <citation type="journal article" date="2024" name="Environ. Microbiol.">
        <title>Novel evolutionary insights on the interactions of the Holosporales (Alphaproteobacteria) with eukaryotic hosts from comparative genomics.</title>
        <authorList>
            <person name="Giovannini M."/>
            <person name="Petroni G."/>
            <person name="Castelli M."/>
        </authorList>
    </citation>
    <scope>NUCLEOTIDE SEQUENCE [LARGE SCALE GENOMIC DNA]</scope>
    <source>
        <strain evidence="2 3">US_Bl 15I1</strain>
    </source>
</reference>
<keyword evidence="3" id="KW-1185">Reference proteome</keyword>
<dbReference type="EMBL" id="CP133270">
    <property type="protein sequence ID" value="WVX67076.1"/>
    <property type="molecule type" value="Genomic_DNA"/>
</dbReference>
<dbReference type="Gene3D" id="2.30.30.760">
    <property type="match status" value="1"/>
</dbReference>
<dbReference type="NCBIfam" id="TIGR03170">
    <property type="entry name" value="flgA_cterm"/>
    <property type="match status" value="1"/>
</dbReference>
<dbReference type="Pfam" id="PF13144">
    <property type="entry name" value="ChapFlgA"/>
    <property type="match status" value="1"/>
</dbReference>
<keyword evidence="2" id="KW-0966">Cell projection</keyword>
<gene>
    <name evidence="2" type="ORF">Bealeia1_01273</name>
</gene>
<dbReference type="Gene3D" id="3.90.1210.10">
    <property type="entry name" value="Antifreeze-like/N-acetylneuraminic acid synthase C-terminal domain"/>
    <property type="match status" value="1"/>
</dbReference>
<dbReference type="InterPro" id="IPR039246">
    <property type="entry name" value="Flagellar_FlgA"/>
</dbReference>
<evidence type="ECO:0000313" key="3">
    <source>
        <dbReference type="Proteomes" id="UP001330434"/>
    </source>
</evidence>
<protein>
    <submittedName>
        <fullName evidence="2">Flagellar basal body P-ring formation protein</fullName>
    </submittedName>
</protein>
<proteinExistence type="predicted"/>
<accession>A0ABZ2C4I5</accession>
<name>A0ABZ2C4I5_9PROT</name>
<sequence>MIFRGIKNFIILDDFLAFEKTFEMTIWRSFLRVIFISLLLNIPTLFADEPPAPEEIVLKTIREQYNESEAQKDVIMTLEKELPESLLTITSPQEIQVDEFTLNGNRFLALLKVKNESYEIKGKIEDVLMMPVANRVIKPGEIIAEEDLDLKEIPESALKNYMVTDAKDLIGFTPKGRPLVPEQFIKTSQIGKNKDVHKGELVTLQYKSGSLSISGKGKALEDGSLGDMVRVMNPQSKREVQGIVTGTNEVSLGG</sequence>
<organism evidence="2 3">
    <name type="scientific">Candidatus Bealeia paramacronuclearis</name>
    <dbReference type="NCBI Taxonomy" id="1921001"/>
    <lineage>
        <taxon>Bacteria</taxon>
        <taxon>Pseudomonadati</taxon>
        <taxon>Pseudomonadota</taxon>
        <taxon>Alphaproteobacteria</taxon>
        <taxon>Holosporales</taxon>
        <taxon>Holosporaceae</taxon>
        <taxon>Candidatus Bealeia</taxon>
    </lineage>
</organism>
<dbReference type="InterPro" id="IPR017585">
    <property type="entry name" value="SAF_FlgA"/>
</dbReference>
<dbReference type="PANTHER" id="PTHR36307">
    <property type="entry name" value="FLAGELLA BASAL BODY P-RING FORMATION PROTEIN FLGA"/>
    <property type="match status" value="1"/>
</dbReference>
<evidence type="ECO:0000313" key="2">
    <source>
        <dbReference type="EMBL" id="WVX67076.1"/>
    </source>
</evidence>
<dbReference type="Proteomes" id="UP001330434">
    <property type="component" value="Chromosome"/>
</dbReference>
<evidence type="ECO:0000259" key="1">
    <source>
        <dbReference type="Pfam" id="PF13144"/>
    </source>
</evidence>
<keyword evidence="2" id="KW-0969">Cilium</keyword>
<keyword evidence="2" id="KW-0282">Flagellum</keyword>
<dbReference type="CDD" id="cd11614">
    <property type="entry name" value="SAF_CpaB_FlgA_like"/>
    <property type="match status" value="1"/>
</dbReference>